<evidence type="ECO:0000313" key="2">
    <source>
        <dbReference type="EMBL" id="KAK8495811.1"/>
    </source>
</evidence>
<proteinExistence type="predicted"/>
<sequence>MRWFSSRRNSDAPISDSSILNTQQILDHSTETSTLHAPPLTQRPTSQKTEFSASGEHSKSTVDPQERINGQSTTHTHKLSTTAVKKRLSESLKS</sequence>
<evidence type="ECO:0000313" key="3">
    <source>
        <dbReference type="Proteomes" id="UP001472677"/>
    </source>
</evidence>
<gene>
    <name evidence="2" type="ORF">V6N12_000677</name>
</gene>
<feature type="compositionally biased region" description="Polar residues" evidence="1">
    <location>
        <begin position="68"/>
        <end position="83"/>
    </location>
</feature>
<feature type="compositionally biased region" description="Polar residues" evidence="1">
    <location>
        <begin position="15"/>
        <end position="35"/>
    </location>
</feature>
<keyword evidence="3" id="KW-1185">Reference proteome</keyword>
<comment type="caution">
    <text evidence="2">The sequence shown here is derived from an EMBL/GenBank/DDBJ whole genome shotgun (WGS) entry which is preliminary data.</text>
</comment>
<dbReference type="InterPro" id="IPR002488">
    <property type="entry name" value="Gemini_C4"/>
</dbReference>
<name>A0ABR2APP1_9ROSI</name>
<protein>
    <submittedName>
        <fullName evidence="2">Uncharacterized protein</fullName>
    </submittedName>
</protein>
<dbReference type="Pfam" id="PF01492">
    <property type="entry name" value="Gemini_C4"/>
    <property type="match status" value="1"/>
</dbReference>
<feature type="region of interest" description="Disordered" evidence="1">
    <location>
        <begin position="1"/>
        <end position="94"/>
    </location>
</feature>
<feature type="compositionally biased region" description="Basic and acidic residues" evidence="1">
    <location>
        <begin position="56"/>
        <end position="66"/>
    </location>
</feature>
<feature type="compositionally biased region" description="Polar residues" evidence="1">
    <location>
        <begin position="42"/>
        <end position="52"/>
    </location>
</feature>
<organism evidence="2 3">
    <name type="scientific">Hibiscus sabdariffa</name>
    <name type="common">roselle</name>
    <dbReference type="NCBI Taxonomy" id="183260"/>
    <lineage>
        <taxon>Eukaryota</taxon>
        <taxon>Viridiplantae</taxon>
        <taxon>Streptophyta</taxon>
        <taxon>Embryophyta</taxon>
        <taxon>Tracheophyta</taxon>
        <taxon>Spermatophyta</taxon>
        <taxon>Magnoliopsida</taxon>
        <taxon>eudicotyledons</taxon>
        <taxon>Gunneridae</taxon>
        <taxon>Pentapetalae</taxon>
        <taxon>rosids</taxon>
        <taxon>malvids</taxon>
        <taxon>Malvales</taxon>
        <taxon>Malvaceae</taxon>
        <taxon>Malvoideae</taxon>
        <taxon>Hibiscus</taxon>
    </lineage>
</organism>
<reference evidence="2 3" key="1">
    <citation type="journal article" date="2024" name="G3 (Bethesda)">
        <title>Genome assembly of Hibiscus sabdariffa L. provides insights into metabolisms of medicinal natural products.</title>
        <authorList>
            <person name="Kim T."/>
        </authorList>
    </citation>
    <scope>NUCLEOTIDE SEQUENCE [LARGE SCALE GENOMIC DNA]</scope>
    <source>
        <strain evidence="2">TK-2024</strain>
        <tissue evidence="2">Old leaves</tissue>
    </source>
</reference>
<dbReference type="Proteomes" id="UP001472677">
    <property type="component" value="Unassembled WGS sequence"/>
</dbReference>
<accession>A0ABR2APP1</accession>
<evidence type="ECO:0000256" key="1">
    <source>
        <dbReference type="SAM" id="MobiDB-lite"/>
    </source>
</evidence>
<dbReference type="EMBL" id="JBBPBM010000402">
    <property type="protein sequence ID" value="KAK8495811.1"/>
    <property type="molecule type" value="Genomic_DNA"/>
</dbReference>